<evidence type="ECO:0000256" key="1">
    <source>
        <dbReference type="SAM" id="Coils"/>
    </source>
</evidence>
<dbReference type="EMBL" id="JBEGDG010000034">
    <property type="protein sequence ID" value="MEQ6357757.1"/>
    <property type="molecule type" value="Genomic_DNA"/>
</dbReference>
<comment type="caution">
    <text evidence="2">The sequence shown here is derived from an EMBL/GenBank/DDBJ whole genome shotgun (WGS) entry which is preliminary data.</text>
</comment>
<proteinExistence type="predicted"/>
<feature type="coiled-coil region" evidence="1">
    <location>
        <begin position="15"/>
        <end position="42"/>
    </location>
</feature>
<gene>
    <name evidence="2" type="ORF">ABNX05_24435</name>
</gene>
<dbReference type="RefSeq" id="WP_349662072.1">
    <property type="nucleotide sequence ID" value="NZ_JBEGDG010000034.1"/>
</dbReference>
<evidence type="ECO:0000313" key="2">
    <source>
        <dbReference type="EMBL" id="MEQ6357757.1"/>
    </source>
</evidence>
<accession>A0ABV1MZ12</accession>
<reference evidence="2 3" key="1">
    <citation type="submission" date="2024-06" db="EMBL/GenBank/DDBJ databases">
        <title>Lysinibacillus zambalefons sp. nov., a Novel Firmicute Isolated from the Poon Bato Zambales Hyperalkaline Spring.</title>
        <authorList>
            <person name="Aja J.A."/>
            <person name="Lazaro J.E.H."/>
            <person name="Llorin L.D."/>
            <person name="Lim K.R."/>
            <person name="Teodosio J."/>
            <person name="Dalisay D.S."/>
        </authorList>
    </citation>
    <scope>NUCLEOTIDE SEQUENCE [LARGE SCALE GENOMIC DNA]</scope>
    <source>
        <strain evidence="2 3">M3</strain>
    </source>
</reference>
<dbReference type="Proteomes" id="UP001478862">
    <property type="component" value="Unassembled WGS sequence"/>
</dbReference>
<name>A0ABV1MZ12_9BACI</name>
<keyword evidence="3" id="KW-1185">Reference proteome</keyword>
<sequence length="101" mass="11747">MQEVKSSQETIIAEIRAYQEFIDEWEQELLKVQADLDKGKERVLLLNELKQRVTPGSRTETVKANIDIVVDEVVELTKKESHLSGNIKTYQEFINELNKML</sequence>
<evidence type="ECO:0000313" key="3">
    <source>
        <dbReference type="Proteomes" id="UP001478862"/>
    </source>
</evidence>
<keyword evidence="1" id="KW-0175">Coiled coil</keyword>
<protein>
    <submittedName>
        <fullName evidence="2">Uncharacterized protein</fullName>
    </submittedName>
</protein>
<organism evidence="2 3">
    <name type="scientific">Lysinibacillus zambalensis</name>
    <dbReference type="NCBI Taxonomy" id="3160866"/>
    <lineage>
        <taxon>Bacteria</taxon>
        <taxon>Bacillati</taxon>
        <taxon>Bacillota</taxon>
        <taxon>Bacilli</taxon>
        <taxon>Bacillales</taxon>
        <taxon>Bacillaceae</taxon>
        <taxon>Lysinibacillus</taxon>
    </lineage>
</organism>